<dbReference type="EMBL" id="QFWT01000005">
    <property type="protein sequence ID" value="PWI33193.1"/>
    <property type="molecule type" value="Genomic_DNA"/>
</dbReference>
<accession>A0A2U3B8T5</accession>
<protein>
    <submittedName>
        <fullName evidence="1">Uncharacterized protein</fullName>
    </submittedName>
</protein>
<keyword evidence="2" id="KW-1185">Reference proteome</keyword>
<organism evidence="1 2">
    <name type="scientific">Vibrio albus</name>
    <dbReference type="NCBI Taxonomy" id="2200953"/>
    <lineage>
        <taxon>Bacteria</taxon>
        <taxon>Pseudomonadati</taxon>
        <taxon>Pseudomonadota</taxon>
        <taxon>Gammaproteobacteria</taxon>
        <taxon>Vibrionales</taxon>
        <taxon>Vibrionaceae</taxon>
        <taxon>Vibrio</taxon>
    </lineage>
</organism>
<dbReference type="RefSeq" id="WP_109319776.1">
    <property type="nucleotide sequence ID" value="NZ_QFWT01000005.1"/>
</dbReference>
<dbReference type="AlphaFoldDB" id="A0A2U3B8T5"/>
<dbReference type="Proteomes" id="UP000245362">
    <property type="component" value="Unassembled WGS sequence"/>
</dbReference>
<evidence type="ECO:0000313" key="2">
    <source>
        <dbReference type="Proteomes" id="UP000245362"/>
    </source>
</evidence>
<gene>
    <name evidence="1" type="ORF">DI392_10020</name>
</gene>
<proteinExistence type="predicted"/>
<evidence type="ECO:0000313" key="1">
    <source>
        <dbReference type="EMBL" id="PWI33193.1"/>
    </source>
</evidence>
<name>A0A2U3B8T5_9VIBR</name>
<reference evidence="1 2" key="1">
    <citation type="submission" date="2018-05" db="EMBL/GenBank/DDBJ databases">
        <title>Vibrio limimaris sp. nov., isolated from marine sediment.</title>
        <authorList>
            <person name="Li C.-M."/>
        </authorList>
    </citation>
    <scope>NUCLEOTIDE SEQUENCE [LARGE SCALE GENOMIC DNA]</scope>
    <source>
        <strain evidence="1 2">E4404</strain>
    </source>
</reference>
<sequence length="127" mass="14694">MIIEHLGSKVGHDGAYKILYVVFNGYPVEMHHHDDGVKNGCETAQAMEDALEKNGLPKDFFSKHIESLSDGENCMVMMDEYAERQVRDAIFNSRLNEKIHRAETQIAFHMLDFEAKLARERQQMHKE</sequence>
<comment type="caution">
    <text evidence="1">The sequence shown here is derived from an EMBL/GenBank/DDBJ whole genome shotgun (WGS) entry which is preliminary data.</text>
</comment>